<evidence type="ECO:0000313" key="4">
    <source>
        <dbReference type="Proteomes" id="UP000295182"/>
    </source>
</evidence>
<dbReference type="Gene3D" id="3.10.310.10">
    <property type="entry name" value="Diaminopimelate Epimerase, Chain A, domain 1"/>
    <property type="match status" value="2"/>
</dbReference>
<dbReference type="NCBIfam" id="TIGR00654">
    <property type="entry name" value="PhzF_family"/>
    <property type="match status" value="1"/>
</dbReference>
<gene>
    <name evidence="3" type="ORF">EV674_1307</name>
</gene>
<protein>
    <submittedName>
        <fullName evidence="3">PhzF family phenazine biosynthesis protein</fullName>
    </submittedName>
</protein>
<dbReference type="RefSeq" id="WP_119014125.1">
    <property type="nucleotide sequence ID" value="NZ_QXNC01000028.1"/>
</dbReference>
<feature type="active site" evidence="2">
    <location>
        <position position="47"/>
    </location>
</feature>
<evidence type="ECO:0000313" key="3">
    <source>
        <dbReference type="EMBL" id="TCP14421.1"/>
    </source>
</evidence>
<dbReference type="GO" id="GO:0016853">
    <property type="term" value="F:isomerase activity"/>
    <property type="evidence" value="ECO:0007669"/>
    <property type="project" value="TreeGrafter"/>
</dbReference>
<dbReference type="OrthoDB" id="9788221at2"/>
<dbReference type="GO" id="GO:0005737">
    <property type="term" value="C:cytoplasm"/>
    <property type="evidence" value="ECO:0007669"/>
    <property type="project" value="TreeGrafter"/>
</dbReference>
<dbReference type="AlphaFoldDB" id="A0A4R2N3F5"/>
<proteinExistence type="inferred from homology"/>
<dbReference type="EMBL" id="SLXH01000030">
    <property type="protein sequence ID" value="TCP14421.1"/>
    <property type="molecule type" value="Genomic_DNA"/>
</dbReference>
<organism evidence="3 4">
    <name type="scientific">Simplicispira metamorpha</name>
    <dbReference type="NCBI Taxonomy" id="80881"/>
    <lineage>
        <taxon>Bacteria</taxon>
        <taxon>Pseudomonadati</taxon>
        <taxon>Pseudomonadota</taxon>
        <taxon>Betaproteobacteria</taxon>
        <taxon>Burkholderiales</taxon>
        <taxon>Comamonadaceae</taxon>
        <taxon>Simplicispira</taxon>
    </lineage>
</organism>
<dbReference type="InterPro" id="IPR003719">
    <property type="entry name" value="Phenazine_PhzF-like"/>
</dbReference>
<dbReference type="PANTHER" id="PTHR13774:SF32">
    <property type="entry name" value="ANTISENSE-ENHANCING SEQUENCE 1"/>
    <property type="match status" value="1"/>
</dbReference>
<dbReference type="SUPFAM" id="SSF54506">
    <property type="entry name" value="Diaminopimelate epimerase-like"/>
    <property type="match status" value="1"/>
</dbReference>
<name>A0A4R2N3F5_9BURK</name>
<comment type="similarity">
    <text evidence="1">Belongs to the PhzF family.</text>
</comment>
<evidence type="ECO:0000256" key="1">
    <source>
        <dbReference type="ARBA" id="ARBA00008270"/>
    </source>
</evidence>
<reference evidence="3 4" key="1">
    <citation type="submission" date="2019-03" db="EMBL/GenBank/DDBJ databases">
        <title>Genomic Encyclopedia of Type Strains, Phase IV (KMG-IV): sequencing the most valuable type-strain genomes for metagenomic binning, comparative biology and taxonomic classification.</title>
        <authorList>
            <person name="Goeker M."/>
        </authorList>
    </citation>
    <scope>NUCLEOTIDE SEQUENCE [LARGE SCALE GENOMIC DNA]</scope>
    <source>
        <strain evidence="3 4">DSM 1837</strain>
    </source>
</reference>
<dbReference type="PIRSF" id="PIRSF016184">
    <property type="entry name" value="PhzC_PhzF"/>
    <property type="match status" value="1"/>
</dbReference>
<sequence length="299" mass="31123">MRLRPFQQVDVFTATAYRGNPLAVVLDGSGLSTEAMQQFTDWTNLSEATFVLPPTPEGRATGADYRVRIFCPGRELPFAGHPTLGTCHAWLQTGGQPQVAGRVVQECGVGLVTLRRDGERLAFAAPPLIQSGPLPEADVQLIARGLGVARSDVVAHAWCDNGPRWRGVLLRSAAQVLALQPDGAVLAGLDVGVVGPRGKVGVVGATDAATDSATGDEAIAFEVRAFLPGHSGLMEDPVTGSLNAALAQWLIGAGLAPARYIASQGTALGRAGRVHVQQDGADIWVGGHTATCISGTVRL</sequence>
<dbReference type="PANTHER" id="PTHR13774">
    <property type="entry name" value="PHENAZINE BIOSYNTHESIS PROTEIN"/>
    <property type="match status" value="1"/>
</dbReference>
<comment type="caution">
    <text evidence="3">The sequence shown here is derived from an EMBL/GenBank/DDBJ whole genome shotgun (WGS) entry which is preliminary data.</text>
</comment>
<keyword evidence="4" id="KW-1185">Reference proteome</keyword>
<evidence type="ECO:0000256" key="2">
    <source>
        <dbReference type="PIRSR" id="PIRSR016184-1"/>
    </source>
</evidence>
<dbReference type="Proteomes" id="UP000295182">
    <property type="component" value="Unassembled WGS sequence"/>
</dbReference>
<dbReference type="Pfam" id="PF02567">
    <property type="entry name" value="PhzC-PhzF"/>
    <property type="match status" value="1"/>
</dbReference>
<accession>A0A4R2N3F5</accession>